<dbReference type="EMBL" id="HACG01000019">
    <property type="protein sequence ID" value="CEK46884.1"/>
    <property type="molecule type" value="Transcribed_RNA"/>
</dbReference>
<accession>A0A0B6XSL4</accession>
<reference evidence="1" key="1">
    <citation type="submission" date="2014-12" db="EMBL/GenBank/DDBJ databases">
        <title>Insight into the proteome of Arion vulgaris.</title>
        <authorList>
            <person name="Aradska J."/>
            <person name="Bulat T."/>
            <person name="Smidak R."/>
            <person name="Sarate P."/>
            <person name="Gangsoo J."/>
            <person name="Sialana F."/>
            <person name="Bilban M."/>
            <person name="Lubec G."/>
        </authorList>
    </citation>
    <scope>NUCLEOTIDE SEQUENCE</scope>
    <source>
        <tissue evidence="1">Skin</tissue>
    </source>
</reference>
<name>A0A0B6XSL4_9EUPU</name>
<protein>
    <submittedName>
        <fullName evidence="1">Uncharacterized protein</fullName>
    </submittedName>
</protein>
<proteinExistence type="predicted"/>
<sequence length="53" mass="6114">MYCKKERSKKSPWLRCLFDLLKVVGSNPDIVVQMTYVFFPPKIPRIVAGATEL</sequence>
<feature type="non-terminal residue" evidence="1">
    <location>
        <position position="53"/>
    </location>
</feature>
<organism evidence="1">
    <name type="scientific">Arion vulgaris</name>
    <dbReference type="NCBI Taxonomy" id="1028688"/>
    <lineage>
        <taxon>Eukaryota</taxon>
        <taxon>Metazoa</taxon>
        <taxon>Spiralia</taxon>
        <taxon>Lophotrochozoa</taxon>
        <taxon>Mollusca</taxon>
        <taxon>Gastropoda</taxon>
        <taxon>Heterobranchia</taxon>
        <taxon>Euthyneura</taxon>
        <taxon>Panpulmonata</taxon>
        <taxon>Eupulmonata</taxon>
        <taxon>Stylommatophora</taxon>
        <taxon>Helicina</taxon>
        <taxon>Arionoidea</taxon>
        <taxon>Arionidae</taxon>
        <taxon>Arion</taxon>
    </lineage>
</organism>
<gene>
    <name evidence="1" type="primary">ORF41</name>
</gene>
<dbReference type="AlphaFoldDB" id="A0A0B6XSL4"/>
<evidence type="ECO:0000313" key="1">
    <source>
        <dbReference type="EMBL" id="CEK46884.1"/>
    </source>
</evidence>